<dbReference type="InterPro" id="IPR013785">
    <property type="entry name" value="Aldolase_TIM"/>
</dbReference>
<comment type="subcellular location">
    <subcellularLocation>
        <location evidence="1">Bacterial microcompartment</location>
    </subcellularLocation>
</comment>
<feature type="binding site" evidence="1">
    <location>
        <position position="402"/>
    </location>
    <ligand>
        <name>adenosylcob(III)alamin</name>
        <dbReference type="ChEBI" id="CHEBI:18408"/>
    </ligand>
</feature>
<dbReference type="EC" id="4.3.1.7" evidence="1"/>
<dbReference type="Gene3D" id="2.30.170.30">
    <property type="entry name" value="ethanolamine ammonia-lyase heavy chain domain like"/>
    <property type="match status" value="1"/>
</dbReference>
<dbReference type="RefSeq" id="WP_074891831.1">
    <property type="nucleotide sequence ID" value="NZ_FOHW01000029.1"/>
</dbReference>
<sequence>MSFSHSIGGMVWRFDSLRELMAKASPARSGDFLAEVAASSDAERAAAQMALADVPLKRFLTEALIPYEEDEVTRLIVDSHDRAAFAPVSHLTVGGFRDWLLGEDATEVSLKDLAPGLTPEMAAAVSKIMRVQDLVLVSQKIRVVTRFRNTVGLRGRMSTRLQPNHPTDDPAGIAASVLDGLLYGNGDAMIGINPATDSVSAISELLKMLDGVIRHYEIPTQSCVLTHVTSSVAAIEKGVPLDLVFQSIAGSEAANSGFGISLEILREGYEAGLSLKRGPLGDNLMYFETGQGSALSANAHHGVDQQTCEARAYAVARHFNPFLVNTVVGFIGPEYLYNGKQIIRAGLEDHFCGKLLGVPMGCDICYTNHAEADQDDMDVLLTLLGVAGINFIMGIPGSDDVMLNYQTTSFHDALYARKTLGLRPAPEFEEWLTRMDILRQDDGGVRLGQGVPPLFRKALAQLN</sequence>
<dbReference type="GO" id="GO:0006520">
    <property type="term" value="P:amino acid metabolic process"/>
    <property type="evidence" value="ECO:0007669"/>
    <property type="project" value="InterPro"/>
</dbReference>
<comment type="cofactor">
    <cofactor evidence="1">
        <name>adenosylcob(III)alamin</name>
        <dbReference type="ChEBI" id="CHEBI:18408"/>
    </cofactor>
    <text evidence="1">Binds between the large and small subunits.</text>
</comment>
<dbReference type="PIRSF" id="PIRSF018788">
    <property type="entry name" value="EutB"/>
    <property type="match status" value="1"/>
</dbReference>
<name>A0A1I0HQA3_9PSED</name>
<comment type="function">
    <text evidence="1">Catalyzes the deamination of various vicinal amino-alcohols to oxo compounds. Allows this organism to utilize ethanolamine as the sole source of nitrogen and carbon in the presence of vitamin B12.</text>
</comment>
<accession>A0A1I0HQA3</accession>
<dbReference type="PANTHER" id="PTHR39329:SF1">
    <property type="entry name" value="ETHANOLAMINE AMMONIA-LYASE LARGE SUBUNIT"/>
    <property type="match status" value="1"/>
</dbReference>
<dbReference type="InterPro" id="IPR044941">
    <property type="entry name" value="EutB_N_sf"/>
</dbReference>
<comment type="similarity">
    <text evidence="1">Belongs to the EutB family.</text>
</comment>
<dbReference type="GO" id="GO:0031419">
    <property type="term" value="F:cobalamin binding"/>
    <property type="evidence" value="ECO:0007669"/>
    <property type="project" value="UniProtKB-UniRule"/>
</dbReference>
<protein>
    <recommendedName>
        <fullName evidence="1">Ethanolamine ammonia-lyase large subunit</fullName>
        <shortName evidence="1">EAL large subunit</shortName>
        <ecNumber evidence="1">4.3.1.7</ecNumber>
    </recommendedName>
</protein>
<dbReference type="InterPro" id="IPR044939">
    <property type="entry name" value="EutB_dom_2_sf"/>
</dbReference>
<evidence type="ECO:0000313" key="2">
    <source>
        <dbReference type="EMBL" id="SET86187.1"/>
    </source>
</evidence>
<dbReference type="GO" id="GO:0031471">
    <property type="term" value="C:ethanolamine degradation polyhedral organelle"/>
    <property type="evidence" value="ECO:0007669"/>
    <property type="project" value="UniProtKB-UniRule"/>
</dbReference>
<dbReference type="GO" id="GO:0008851">
    <property type="term" value="F:ethanolamine ammonia-lyase activity"/>
    <property type="evidence" value="ECO:0007669"/>
    <property type="project" value="UniProtKB-UniRule"/>
</dbReference>
<dbReference type="Gene3D" id="3.20.20.70">
    <property type="entry name" value="Aldolase class I"/>
    <property type="match status" value="1"/>
</dbReference>
<dbReference type="Pfam" id="PF06751">
    <property type="entry name" value="EutB"/>
    <property type="match status" value="1"/>
</dbReference>
<organism evidence="2 3">
    <name type="scientific">Pseudomonas graminis</name>
    <dbReference type="NCBI Taxonomy" id="158627"/>
    <lineage>
        <taxon>Bacteria</taxon>
        <taxon>Pseudomonadati</taxon>
        <taxon>Pseudomonadota</taxon>
        <taxon>Gammaproteobacteria</taxon>
        <taxon>Pseudomonadales</taxon>
        <taxon>Pseudomonadaceae</taxon>
        <taxon>Pseudomonas</taxon>
    </lineage>
</organism>
<dbReference type="Proteomes" id="UP000182332">
    <property type="component" value="Unassembled WGS sequence"/>
</dbReference>
<proteinExistence type="inferred from homology"/>
<comment type="subunit">
    <text evidence="1">The basic unit is a heterodimer which dimerizes to form tetramers. The heterotetramers trimerize; 6 large subunits form a core ring with 6 small subunits projecting outwards.</text>
</comment>
<gene>
    <name evidence="1" type="primary">eutB</name>
    <name evidence="2" type="ORF">SAMN05216197_1297</name>
</gene>
<keyword evidence="1" id="KW-0846">Cobalamin</keyword>
<dbReference type="FunFam" id="3.20.20.70:FF:000055">
    <property type="entry name" value="Ethanolamine ammonia-lyase heavy chain"/>
    <property type="match status" value="1"/>
</dbReference>
<dbReference type="HAMAP" id="MF_00861">
    <property type="entry name" value="EutB"/>
    <property type="match status" value="1"/>
</dbReference>
<dbReference type="NCBIfam" id="NF011649">
    <property type="entry name" value="PRK15067.1"/>
    <property type="match status" value="1"/>
</dbReference>
<evidence type="ECO:0000313" key="3">
    <source>
        <dbReference type="Proteomes" id="UP000182332"/>
    </source>
</evidence>
<dbReference type="PANTHER" id="PTHR39329">
    <property type="entry name" value="ETHANOLAMINE AMMONIA-LYASE HEAVY CHAIN"/>
    <property type="match status" value="1"/>
</dbReference>
<feature type="binding site" evidence="1">
    <location>
        <begin position="160"/>
        <end position="162"/>
    </location>
    <ligand>
        <name>substrate</name>
    </ligand>
</feature>
<dbReference type="AlphaFoldDB" id="A0A1I0HQA3"/>
<dbReference type="GO" id="GO:0009350">
    <property type="term" value="C:ethanolamine ammonia-lyase complex"/>
    <property type="evidence" value="ECO:0007669"/>
    <property type="project" value="UniProtKB-UniRule"/>
</dbReference>
<dbReference type="GO" id="GO:0005829">
    <property type="term" value="C:cytosol"/>
    <property type="evidence" value="ECO:0007669"/>
    <property type="project" value="TreeGrafter"/>
</dbReference>
<comment type="pathway">
    <text evidence="1">Amine and polyamine degradation; ethanolamine degradation.</text>
</comment>
<feature type="binding site" evidence="1">
    <location>
        <position position="246"/>
    </location>
    <ligand>
        <name>adenosylcob(III)alamin</name>
        <dbReference type="ChEBI" id="CHEBI:18408"/>
    </ligand>
</feature>
<feature type="binding site" evidence="1">
    <location>
        <position position="363"/>
    </location>
    <ligand>
        <name>substrate</name>
    </ligand>
</feature>
<keyword evidence="1 2" id="KW-0456">Lyase</keyword>
<reference evidence="2 3" key="1">
    <citation type="submission" date="2016-10" db="EMBL/GenBank/DDBJ databases">
        <authorList>
            <person name="de Groot N.N."/>
        </authorList>
    </citation>
    <scope>NUCLEOTIDE SEQUENCE [LARGE SCALE GENOMIC DNA]</scope>
    <source>
        <strain evidence="2 3">DSM 11363</strain>
    </source>
</reference>
<feature type="binding site" evidence="1">
    <location>
        <position position="288"/>
    </location>
    <ligand>
        <name>substrate</name>
    </ligand>
</feature>
<feature type="binding site" evidence="1">
    <location>
        <position position="296"/>
    </location>
    <ligand>
        <name>adenosylcob(III)alamin</name>
        <dbReference type="ChEBI" id="CHEBI:18408"/>
    </ligand>
</feature>
<feature type="binding site" evidence="1">
    <location>
        <position position="194"/>
    </location>
    <ligand>
        <name>adenosylcob(III)alamin</name>
        <dbReference type="ChEBI" id="CHEBI:18408"/>
    </ligand>
</feature>
<dbReference type="OrthoDB" id="9770909at2"/>
<feature type="binding site" evidence="1">
    <location>
        <position position="193"/>
    </location>
    <ligand>
        <name>substrate</name>
    </ligand>
</feature>
<comment type="catalytic activity">
    <reaction evidence="1">
        <text>ethanolamine = acetaldehyde + NH4(+)</text>
        <dbReference type="Rhea" id="RHEA:15313"/>
        <dbReference type="ChEBI" id="CHEBI:15343"/>
        <dbReference type="ChEBI" id="CHEBI:28938"/>
        <dbReference type="ChEBI" id="CHEBI:57603"/>
        <dbReference type="EC" id="4.3.1.7"/>
    </reaction>
</comment>
<keyword evidence="1" id="KW-1283">Bacterial microcompartment</keyword>
<dbReference type="EMBL" id="FOHW01000029">
    <property type="protein sequence ID" value="SET86187.1"/>
    <property type="molecule type" value="Genomic_DNA"/>
</dbReference>
<dbReference type="UniPathway" id="UPA00560"/>
<keyword evidence="1" id="KW-0170">Cobalt</keyword>
<dbReference type="InterPro" id="IPR010628">
    <property type="entry name" value="EutB"/>
</dbReference>
<evidence type="ECO:0000256" key="1">
    <source>
        <dbReference type="HAMAP-Rule" id="MF_00861"/>
    </source>
</evidence>
<dbReference type="GO" id="GO:0046336">
    <property type="term" value="P:ethanolamine catabolic process"/>
    <property type="evidence" value="ECO:0007669"/>
    <property type="project" value="UniProtKB-UniRule"/>
</dbReference>
<dbReference type="Gene3D" id="1.10.220.70">
    <property type="entry name" value="lyase"/>
    <property type="match status" value="1"/>
</dbReference>